<dbReference type="Proteomes" id="UP001054837">
    <property type="component" value="Unassembled WGS sequence"/>
</dbReference>
<evidence type="ECO:0000313" key="1">
    <source>
        <dbReference type="EMBL" id="GIY13371.1"/>
    </source>
</evidence>
<accession>A0AAV4QYH9</accession>
<comment type="caution">
    <text evidence="1">The sequence shown here is derived from an EMBL/GenBank/DDBJ whole genome shotgun (WGS) entry which is preliminary data.</text>
</comment>
<keyword evidence="2" id="KW-1185">Reference proteome</keyword>
<reference evidence="1 2" key="1">
    <citation type="submission" date="2021-06" db="EMBL/GenBank/DDBJ databases">
        <title>Caerostris darwini draft genome.</title>
        <authorList>
            <person name="Kono N."/>
            <person name="Arakawa K."/>
        </authorList>
    </citation>
    <scope>NUCLEOTIDE SEQUENCE [LARGE SCALE GENOMIC DNA]</scope>
</reference>
<protein>
    <submittedName>
        <fullName evidence="1">Uncharacterized protein</fullName>
    </submittedName>
</protein>
<gene>
    <name evidence="1" type="ORF">CDAR_485611</name>
</gene>
<evidence type="ECO:0000313" key="2">
    <source>
        <dbReference type="Proteomes" id="UP001054837"/>
    </source>
</evidence>
<sequence>MPDERISTGTKRGEPCSSAWSKLIIRRSRNPAPGFAAHNSQCEREVRSVWKCHPVSCRLFMELESSTAAKRTSSSYLPEKEVRWRVSSKQKREK</sequence>
<organism evidence="1 2">
    <name type="scientific">Caerostris darwini</name>
    <dbReference type="NCBI Taxonomy" id="1538125"/>
    <lineage>
        <taxon>Eukaryota</taxon>
        <taxon>Metazoa</taxon>
        <taxon>Ecdysozoa</taxon>
        <taxon>Arthropoda</taxon>
        <taxon>Chelicerata</taxon>
        <taxon>Arachnida</taxon>
        <taxon>Araneae</taxon>
        <taxon>Araneomorphae</taxon>
        <taxon>Entelegynae</taxon>
        <taxon>Araneoidea</taxon>
        <taxon>Araneidae</taxon>
        <taxon>Caerostris</taxon>
    </lineage>
</organism>
<proteinExistence type="predicted"/>
<dbReference type="EMBL" id="BPLQ01005223">
    <property type="protein sequence ID" value="GIY13371.1"/>
    <property type="molecule type" value="Genomic_DNA"/>
</dbReference>
<dbReference type="AlphaFoldDB" id="A0AAV4QYH9"/>
<name>A0AAV4QYH9_9ARAC</name>